<keyword evidence="1" id="KW-1133">Transmembrane helix</keyword>
<proteinExistence type="predicted"/>
<sequence length="82" mass="9669">MTHTKIKKSLYILVHLIGPLTYFIVSIIWGVLTSKPLMENVTDNLCIMAIYYVFVSLLWFVYFDRLDKDIDKVVQEIQDKNI</sequence>
<feature type="transmembrane region" description="Helical" evidence="1">
    <location>
        <begin position="44"/>
        <end position="63"/>
    </location>
</feature>
<dbReference type="AlphaFoldDB" id="A0AA91V8S6"/>
<name>A0AA91V8S6_9BACI</name>
<gene>
    <name evidence="2" type="ORF">CON65_21445</name>
</gene>
<accession>A0AA91V8S6</accession>
<reference evidence="2 3" key="1">
    <citation type="submission" date="2017-09" db="EMBL/GenBank/DDBJ databases">
        <title>Large-scale bioinformatics analysis of Bacillus genomes uncovers conserved roles of natural products in bacterial physiology.</title>
        <authorList>
            <consortium name="Agbiome Team Llc"/>
            <person name="Bleich R.M."/>
            <person name="Grubbs K.J."/>
            <person name="Santa Maria K.C."/>
            <person name="Allen S.E."/>
            <person name="Farag S."/>
            <person name="Shank E.A."/>
            <person name="Bowers A."/>
        </authorList>
    </citation>
    <scope>NUCLEOTIDE SEQUENCE [LARGE SCALE GENOMIC DNA]</scope>
    <source>
        <strain evidence="2 3">AFS092012</strain>
    </source>
</reference>
<evidence type="ECO:0000313" key="3">
    <source>
        <dbReference type="Proteomes" id="UP000221020"/>
    </source>
</evidence>
<evidence type="ECO:0000256" key="1">
    <source>
        <dbReference type="SAM" id="Phobius"/>
    </source>
</evidence>
<evidence type="ECO:0000313" key="2">
    <source>
        <dbReference type="EMBL" id="PED80632.1"/>
    </source>
</evidence>
<comment type="caution">
    <text evidence="2">The sequence shown here is derived from an EMBL/GenBank/DDBJ whole genome shotgun (WGS) entry which is preliminary data.</text>
</comment>
<organism evidence="2 3">
    <name type="scientific">Bacillus pseudomycoides</name>
    <dbReference type="NCBI Taxonomy" id="64104"/>
    <lineage>
        <taxon>Bacteria</taxon>
        <taxon>Bacillati</taxon>
        <taxon>Bacillota</taxon>
        <taxon>Bacilli</taxon>
        <taxon>Bacillales</taxon>
        <taxon>Bacillaceae</taxon>
        <taxon>Bacillus</taxon>
        <taxon>Bacillus cereus group</taxon>
    </lineage>
</organism>
<dbReference type="EMBL" id="NVOR01000104">
    <property type="protein sequence ID" value="PED80632.1"/>
    <property type="molecule type" value="Genomic_DNA"/>
</dbReference>
<dbReference type="Proteomes" id="UP000221020">
    <property type="component" value="Unassembled WGS sequence"/>
</dbReference>
<feature type="transmembrane region" description="Helical" evidence="1">
    <location>
        <begin position="12"/>
        <end position="32"/>
    </location>
</feature>
<keyword evidence="1" id="KW-0472">Membrane</keyword>
<dbReference type="RefSeq" id="WP_097898355.1">
    <property type="nucleotide sequence ID" value="NZ_NVOR01000104.1"/>
</dbReference>
<keyword evidence="1" id="KW-0812">Transmembrane</keyword>
<evidence type="ECO:0008006" key="4">
    <source>
        <dbReference type="Google" id="ProtNLM"/>
    </source>
</evidence>
<protein>
    <recommendedName>
        <fullName evidence="4">Group-specific protein</fullName>
    </recommendedName>
</protein>